<dbReference type="EMBL" id="FOYM01000022">
    <property type="protein sequence ID" value="SFR11116.1"/>
    <property type="molecule type" value="Genomic_DNA"/>
</dbReference>
<accession>A0A1I6E0B8</accession>
<proteinExistence type="predicted"/>
<dbReference type="InterPro" id="IPR036249">
    <property type="entry name" value="Thioredoxin-like_sf"/>
</dbReference>
<dbReference type="RefSeq" id="WP_092485066.1">
    <property type="nucleotide sequence ID" value="NZ_FOYM01000022.1"/>
</dbReference>
<gene>
    <name evidence="4" type="ORF">SAMN05660706_12244</name>
</gene>
<keyword evidence="2" id="KW-0676">Redox-active center</keyword>
<organism evidence="4 5">
    <name type="scientific">Desulfoscipio geothermicus DSM 3669</name>
    <dbReference type="NCBI Taxonomy" id="1121426"/>
    <lineage>
        <taxon>Bacteria</taxon>
        <taxon>Bacillati</taxon>
        <taxon>Bacillota</taxon>
        <taxon>Clostridia</taxon>
        <taxon>Eubacteriales</taxon>
        <taxon>Desulfallaceae</taxon>
        <taxon>Desulfoscipio</taxon>
    </lineage>
</organism>
<feature type="disulfide bond" description="Redox-active" evidence="2">
    <location>
        <begin position="10"/>
        <end position="13"/>
    </location>
</feature>
<evidence type="ECO:0000259" key="3">
    <source>
        <dbReference type="Pfam" id="PF13192"/>
    </source>
</evidence>
<evidence type="ECO:0000313" key="4">
    <source>
        <dbReference type="EMBL" id="SFR11116.1"/>
    </source>
</evidence>
<dbReference type="PANTHER" id="PTHR36450:SF1">
    <property type="entry name" value="THIOREDOXIN"/>
    <property type="match status" value="1"/>
</dbReference>
<dbReference type="OrthoDB" id="9800630at2"/>
<dbReference type="PANTHER" id="PTHR36450">
    <property type="entry name" value="THIOREDOXIN"/>
    <property type="match status" value="1"/>
</dbReference>
<dbReference type="Proteomes" id="UP000199584">
    <property type="component" value="Unassembled WGS sequence"/>
</dbReference>
<feature type="active site" description="Nucleophile" evidence="1">
    <location>
        <position position="13"/>
    </location>
</feature>
<reference evidence="5" key="1">
    <citation type="submission" date="2016-10" db="EMBL/GenBank/DDBJ databases">
        <authorList>
            <person name="Varghese N."/>
            <person name="Submissions S."/>
        </authorList>
    </citation>
    <scope>NUCLEOTIDE SEQUENCE [LARGE SCALE GENOMIC DNA]</scope>
    <source>
        <strain evidence="5">DSM 3669</strain>
    </source>
</reference>
<evidence type="ECO:0000256" key="1">
    <source>
        <dbReference type="PIRSR" id="PIRSR037031-50"/>
    </source>
</evidence>
<dbReference type="InterPro" id="IPR005243">
    <property type="entry name" value="THIRX-like_proc"/>
</dbReference>
<feature type="active site" description="Nucleophile" evidence="1">
    <location>
        <position position="10"/>
    </location>
</feature>
<sequence length="79" mass="8509">MEIKVLGPGCKNCKALENVVMDAVAELKVDARVDKVEDPGKIVEAGVMMTPGLIINGKIKSTGKVPKKDAVKKMIQEEM</sequence>
<dbReference type="AlphaFoldDB" id="A0A1I6E0B8"/>
<keyword evidence="2" id="KW-1015">Disulfide bond</keyword>
<dbReference type="NCBIfam" id="TIGR00412">
    <property type="entry name" value="redox_disulf_2"/>
    <property type="match status" value="1"/>
</dbReference>
<dbReference type="SUPFAM" id="SSF52833">
    <property type="entry name" value="Thioredoxin-like"/>
    <property type="match status" value="1"/>
</dbReference>
<feature type="domain" description="Thioredoxin-like fold" evidence="3">
    <location>
        <begin position="1"/>
        <end position="76"/>
    </location>
</feature>
<dbReference type="InterPro" id="IPR012336">
    <property type="entry name" value="Thioredoxin-like_fold"/>
</dbReference>
<dbReference type="Gene3D" id="3.40.30.10">
    <property type="entry name" value="Glutaredoxin"/>
    <property type="match status" value="1"/>
</dbReference>
<dbReference type="STRING" id="39060.SAMN05660706_12244"/>
<protein>
    <submittedName>
        <fullName evidence="4">Small redox-active disulfide protein 2</fullName>
    </submittedName>
</protein>
<keyword evidence="5" id="KW-1185">Reference proteome</keyword>
<dbReference type="PIRSF" id="PIRSF037031">
    <property type="entry name" value="Redox_disulphide_2"/>
    <property type="match status" value="1"/>
</dbReference>
<dbReference type="Pfam" id="PF13192">
    <property type="entry name" value="Thioredoxin_3"/>
    <property type="match status" value="1"/>
</dbReference>
<evidence type="ECO:0000256" key="2">
    <source>
        <dbReference type="PIRSR" id="PIRSR037031-51"/>
    </source>
</evidence>
<name>A0A1I6E0B8_9FIRM</name>
<evidence type="ECO:0000313" key="5">
    <source>
        <dbReference type="Proteomes" id="UP000199584"/>
    </source>
</evidence>